<name>A0A9D2N2E4_9FIRM</name>
<feature type="transmembrane region" description="Helical" evidence="1">
    <location>
        <begin position="177"/>
        <end position="200"/>
    </location>
</feature>
<dbReference type="GO" id="GO:0005886">
    <property type="term" value="C:plasma membrane"/>
    <property type="evidence" value="ECO:0007669"/>
    <property type="project" value="TreeGrafter"/>
</dbReference>
<dbReference type="Proteomes" id="UP000823910">
    <property type="component" value="Unassembled WGS sequence"/>
</dbReference>
<keyword evidence="1" id="KW-0472">Membrane</keyword>
<feature type="transmembrane region" description="Helical" evidence="1">
    <location>
        <begin position="50"/>
        <end position="71"/>
    </location>
</feature>
<evidence type="ECO:0000313" key="2">
    <source>
        <dbReference type="EMBL" id="HJC06823.1"/>
    </source>
</evidence>
<feature type="transmembrane region" description="Helical" evidence="1">
    <location>
        <begin position="402"/>
        <end position="426"/>
    </location>
</feature>
<gene>
    <name evidence="2" type="ORF">H9704_11835</name>
</gene>
<feature type="transmembrane region" description="Helical" evidence="1">
    <location>
        <begin position="330"/>
        <end position="353"/>
    </location>
</feature>
<reference evidence="2" key="1">
    <citation type="journal article" date="2021" name="PeerJ">
        <title>Extensive microbial diversity within the chicken gut microbiome revealed by metagenomics and culture.</title>
        <authorList>
            <person name="Gilroy R."/>
            <person name="Ravi A."/>
            <person name="Getino M."/>
            <person name="Pursley I."/>
            <person name="Horton D.L."/>
            <person name="Alikhan N.F."/>
            <person name="Baker D."/>
            <person name="Gharbi K."/>
            <person name="Hall N."/>
            <person name="Watson M."/>
            <person name="Adriaenssens E.M."/>
            <person name="Foster-Nyarko E."/>
            <person name="Jarju S."/>
            <person name="Secka A."/>
            <person name="Antonio M."/>
            <person name="Oren A."/>
            <person name="Chaudhuri R.R."/>
            <person name="La Ragione R."/>
            <person name="Hildebrand F."/>
            <person name="Pallen M.J."/>
        </authorList>
    </citation>
    <scope>NUCLEOTIDE SEQUENCE</scope>
    <source>
        <strain evidence="2">CHK180-15479</strain>
    </source>
</reference>
<dbReference type="PANTHER" id="PTHR30354">
    <property type="entry name" value="GNT FAMILY GLUCONATE TRANSPORTER"/>
    <property type="match status" value="1"/>
</dbReference>
<proteinExistence type="predicted"/>
<feature type="transmembrane region" description="Helical" evidence="1">
    <location>
        <begin position="138"/>
        <end position="157"/>
    </location>
</feature>
<keyword evidence="1" id="KW-1133">Transmembrane helix</keyword>
<organism evidence="2 3">
    <name type="scientific">Candidatus Enterocloster excrementipullorum</name>
    <dbReference type="NCBI Taxonomy" id="2838559"/>
    <lineage>
        <taxon>Bacteria</taxon>
        <taxon>Bacillati</taxon>
        <taxon>Bacillota</taxon>
        <taxon>Clostridia</taxon>
        <taxon>Lachnospirales</taxon>
        <taxon>Lachnospiraceae</taxon>
        <taxon>Enterocloster</taxon>
    </lineage>
</organism>
<dbReference type="Pfam" id="PF02447">
    <property type="entry name" value="GntP_permease"/>
    <property type="match status" value="1"/>
</dbReference>
<feature type="transmembrane region" description="Helical" evidence="1">
    <location>
        <begin position="6"/>
        <end position="38"/>
    </location>
</feature>
<feature type="transmembrane region" description="Helical" evidence="1">
    <location>
        <begin position="101"/>
        <end position="126"/>
    </location>
</feature>
<dbReference type="InterPro" id="IPR003474">
    <property type="entry name" value="Glcn_transporter"/>
</dbReference>
<dbReference type="AlphaFoldDB" id="A0A9D2N2E4"/>
<reference evidence="2" key="2">
    <citation type="submission" date="2021-04" db="EMBL/GenBank/DDBJ databases">
        <authorList>
            <person name="Gilroy R."/>
        </authorList>
    </citation>
    <scope>NUCLEOTIDE SEQUENCE</scope>
    <source>
        <strain evidence="2">CHK180-15479</strain>
    </source>
</reference>
<evidence type="ECO:0000313" key="3">
    <source>
        <dbReference type="Proteomes" id="UP000823910"/>
    </source>
</evidence>
<protein>
    <recommendedName>
        <fullName evidence="4">GntP family permease</fullName>
    </recommendedName>
</protein>
<accession>A0A9D2N2E4</accession>
<sequence length="430" mass="46092">MGILFVLISLGLLIFFCFRGVPIFFAALISGIFLLITAGLNPIEQMTTTYVNGLAGYFGQFFFIFVLGSLFGKLTDISGAADSIAQAIIDKLGDKFIIPSLMVAGAVLAYGGVSVFVCMFTLYPLMVSLFKRGDISRTLIPAVYFCGAGTFACMMPGSPQIQNLMPGQILGTPATAAFVPGMISAVFEAVLVFAFMIWYAKRSKEKGEHFEMTEKDRQTLALKEGRELPSVIIALIPMIILLVTLNIFKFTAELALFTGCISALIFYYKQIPWKDIWKHLNDGTKDGTGSLFNTSAVVGFGSLVQMTPAFDTLITAVTGIGGSPLIASGIAVTLLAGVCGSGSGGMGIVLPIIKEYFVPMGVNLEAMHRVCALASLGLDSLPHNGLVVSVLNVTENDHKHSYFPVFITTCVIPLVTLAFMIALFYAMGMA</sequence>
<keyword evidence="1" id="KW-0812">Transmembrane</keyword>
<comment type="caution">
    <text evidence="2">The sequence shown here is derived from an EMBL/GenBank/DDBJ whole genome shotgun (WGS) entry which is preliminary data.</text>
</comment>
<dbReference type="EMBL" id="DWWT01000062">
    <property type="protein sequence ID" value="HJC06823.1"/>
    <property type="molecule type" value="Genomic_DNA"/>
</dbReference>
<evidence type="ECO:0008006" key="4">
    <source>
        <dbReference type="Google" id="ProtNLM"/>
    </source>
</evidence>
<feature type="transmembrane region" description="Helical" evidence="1">
    <location>
        <begin position="254"/>
        <end position="271"/>
    </location>
</feature>
<evidence type="ECO:0000256" key="1">
    <source>
        <dbReference type="SAM" id="Phobius"/>
    </source>
</evidence>
<feature type="transmembrane region" description="Helical" evidence="1">
    <location>
        <begin position="228"/>
        <end position="248"/>
    </location>
</feature>
<dbReference type="PANTHER" id="PTHR30354:SF7">
    <property type="entry name" value="BLL7963 PROTEIN"/>
    <property type="match status" value="1"/>
</dbReference>
<dbReference type="GO" id="GO:0015128">
    <property type="term" value="F:gluconate transmembrane transporter activity"/>
    <property type="evidence" value="ECO:0007669"/>
    <property type="project" value="InterPro"/>
</dbReference>